<protein>
    <submittedName>
        <fullName evidence="2">Uncharacterized protein</fullName>
    </submittedName>
</protein>
<reference evidence="2 3" key="1">
    <citation type="submission" date="2018-11" db="EMBL/GenBank/DDBJ databases">
        <title>Draft genome sequence of Ferruginibacter sp. BO-59.</title>
        <authorList>
            <person name="Im W.T."/>
        </authorList>
    </citation>
    <scope>NUCLEOTIDE SEQUENCE [LARGE SCALE GENOMIC DNA]</scope>
    <source>
        <strain evidence="2 3">BO-59</strain>
    </source>
</reference>
<dbReference type="RefSeq" id="WP_123122651.1">
    <property type="nucleotide sequence ID" value="NZ_RJJR01000027.1"/>
</dbReference>
<dbReference type="OrthoDB" id="945117at2"/>
<dbReference type="SUPFAM" id="SSF56925">
    <property type="entry name" value="OMPA-like"/>
    <property type="match status" value="1"/>
</dbReference>
<dbReference type="InterPro" id="IPR011250">
    <property type="entry name" value="OMP/PagP_B-barrel"/>
</dbReference>
<organism evidence="2 3">
    <name type="scientific">Hanamia caeni</name>
    <dbReference type="NCBI Taxonomy" id="2294116"/>
    <lineage>
        <taxon>Bacteria</taxon>
        <taxon>Pseudomonadati</taxon>
        <taxon>Bacteroidota</taxon>
        <taxon>Chitinophagia</taxon>
        <taxon>Chitinophagales</taxon>
        <taxon>Chitinophagaceae</taxon>
        <taxon>Hanamia</taxon>
    </lineage>
</organism>
<sequence length="208" mass="22879">MRTKFGISAICLFFFFSTSFAQTQKGSFVLSGKTGLNFLFSKITTGTDSVSTGKSTSNDYDFALGAGYFIAQDVSIAVSGTYSYNYSKVQQGYLTSGTQNITQSLTIVPQVQYFFPVYGKLRPTAAAGAGYTWLRQRDSRVTENYNKVYELSGVSFYGGLGETYFVSRAVSFDLGLQYSYTKLKDKLGSGQKQKQSQFAATMGVSVYF</sequence>
<feature type="signal peptide" evidence="1">
    <location>
        <begin position="1"/>
        <end position="21"/>
    </location>
</feature>
<keyword evidence="1" id="KW-0732">Signal</keyword>
<dbReference type="Gene3D" id="2.40.160.20">
    <property type="match status" value="1"/>
</dbReference>
<gene>
    <name evidence="2" type="ORF">EFY79_20610</name>
</gene>
<dbReference type="EMBL" id="RJJR01000027">
    <property type="protein sequence ID" value="RNI32159.1"/>
    <property type="molecule type" value="Genomic_DNA"/>
</dbReference>
<evidence type="ECO:0000313" key="3">
    <source>
        <dbReference type="Proteomes" id="UP000267223"/>
    </source>
</evidence>
<keyword evidence="3" id="KW-1185">Reference proteome</keyword>
<evidence type="ECO:0000313" key="2">
    <source>
        <dbReference type="EMBL" id="RNI32159.1"/>
    </source>
</evidence>
<dbReference type="Proteomes" id="UP000267223">
    <property type="component" value="Unassembled WGS sequence"/>
</dbReference>
<evidence type="ECO:0000256" key="1">
    <source>
        <dbReference type="SAM" id="SignalP"/>
    </source>
</evidence>
<proteinExistence type="predicted"/>
<name>A0A3M9N329_9BACT</name>
<comment type="caution">
    <text evidence="2">The sequence shown here is derived from an EMBL/GenBank/DDBJ whole genome shotgun (WGS) entry which is preliminary data.</text>
</comment>
<feature type="chain" id="PRO_5018264005" evidence="1">
    <location>
        <begin position="22"/>
        <end position="208"/>
    </location>
</feature>
<accession>A0A3M9N329</accession>
<dbReference type="AlphaFoldDB" id="A0A3M9N329"/>